<gene>
    <name evidence="1" type="ORF">Amon02_000206600</name>
</gene>
<keyword evidence="2" id="KW-1185">Reference proteome</keyword>
<sequence>MQYSSFTLFLSSAEREFYQMNAANMNIDPSNDADSIFSDGESDIFFDCEEYIQSGVSSDMFFDCEEDDESDTGSIVSIEASDEYPVCSTAEANNFFSELVKGCDSKLVTIDGSGPLEPPIDQQKIAFPSCASADYEQLSCLSSDSFNDFSDEILIGHVEEHYLLLSSCYSLSPASPLYADRPSSDECSLLFSLLPSDVSVSDLDSNSDLNPAPVVVKENQFADEFCDVVCYEDDVIYSPYDPAELIHKFCLNIWDFLSKWWYKAIEKADEDQDFMKLGKMV</sequence>
<dbReference type="Proteomes" id="UP001165064">
    <property type="component" value="Unassembled WGS sequence"/>
</dbReference>
<reference evidence="1" key="1">
    <citation type="submission" date="2023-04" db="EMBL/GenBank/DDBJ databases">
        <title>Ambrosiozyma monospora NBRC 10751.</title>
        <authorList>
            <person name="Ichikawa N."/>
            <person name="Sato H."/>
            <person name="Tonouchi N."/>
        </authorList>
    </citation>
    <scope>NUCLEOTIDE SEQUENCE</scope>
    <source>
        <strain evidence="1">NBRC 10751</strain>
    </source>
</reference>
<evidence type="ECO:0000313" key="1">
    <source>
        <dbReference type="EMBL" id="GME75200.1"/>
    </source>
</evidence>
<evidence type="ECO:0000313" key="2">
    <source>
        <dbReference type="Proteomes" id="UP001165064"/>
    </source>
</evidence>
<proteinExistence type="predicted"/>
<dbReference type="EMBL" id="BSXS01001138">
    <property type="protein sequence ID" value="GME75200.1"/>
    <property type="molecule type" value="Genomic_DNA"/>
</dbReference>
<accession>A0ACB5SX47</accession>
<organism evidence="1 2">
    <name type="scientific">Ambrosiozyma monospora</name>
    <name type="common">Yeast</name>
    <name type="synonym">Endomycopsis monosporus</name>
    <dbReference type="NCBI Taxonomy" id="43982"/>
    <lineage>
        <taxon>Eukaryota</taxon>
        <taxon>Fungi</taxon>
        <taxon>Dikarya</taxon>
        <taxon>Ascomycota</taxon>
        <taxon>Saccharomycotina</taxon>
        <taxon>Pichiomycetes</taxon>
        <taxon>Pichiales</taxon>
        <taxon>Pichiaceae</taxon>
        <taxon>Ambrosiozyma</taxon>
    </lineage>
</organism>
<comment type="caution">
    <text evidence="1">The sequence shown here is derived from an EMBL/GenBank/DDBJ whole genome shotgun (WGS) entry which is preliminary data.</text>
</comment>
<name>A0ACB5SX47_AMBMO</name>
<protein>
    <submittedName>
        <fullName evidence="1">Unnamed protein product</fullName>
    </submittedName>
</protein>